<dbReference type="GO" id="GO:0008168">
    <property type="term" value="F:methyltransferase activity"/>
    <property type="evidence" value="ECO:0007669"/>
    <property type="project" value="UniProtKB-KW"/>
</dbReference>
<proteinExistence type="inferred from homology"/>
<comment type="catalytic activity">
    <reaction evidence="8">
        <text>arsenic triglutathione + 3 [thioredoxin]-dithiol + 3 S-adenosyl-L-methionine = trimethylarsine + 3 [thioredoxin]-disulfide + 3 glutathione + 3 S-adenosyl-L-homocysteine + 3 H(+)</text>
        <dbReference type="Rhea" id="RHEA:69432"/>
        <dbReference type="Rhea" id="RHEA-COMP:10698"/>
        <dbReference type="Rhea" id="RHEA-COMP:10700"/>
        <dbReference type="ChEBI" id="CHEBI:15378"/>
        <dbReference type="ChEBI" id="CHEBI:27130"/>
        <dbReference type="ChEBI" id="CHEBI:29950"/>
        <dbReference type="ChEBI" id="CHEBI:50058"/>
        <dbReference type="ChEBI" id="CHEBI:57856"/>
        <dbReference type="ChEBI" id="CHEBI:57925"/>
        <dbReference type="ChEBI" id="CHEBI:59789"/>
        <dbReference type="ChEBI" id="CHEBI:183640"/>
        <dbReference type="EC" id="2.1.1.137"/>
    </reaction>
</comment>
<comment type="catalytic activity">
    <reaction evidence="7">
        <text>arsenic triglutathione + 2 [thioredoxin]-dithiol + 2 S-adenosyl-L-methionine + H2O = dimethylarsinous acid + 2 [thioredoxin]-disulfide + 3 glutathione + 2 S-adenosyl-L-homocysteine + 2 H(+)</text>
        <dbReference type="Rhea" id="RHEA:69464"/>
        <dbReference type="Rhea" id="RHEA-COMP:10698"/>
        <dbReference type="Rhea" id="RHEA-COMP:10700"/>
        <dbReference type="ChEBI" id="CHEBI:15377"/>
        <dbReference type="ChEBI" id="CHEBI:15378"/>
        <dbReference type="ChEBI" id="CHEBI:23808"/>
        <dbReference type="ChEBI" id="CHEBI:29950"/>
        <dbReference type="ChEBI" id="CHEBI:50058"/>
        <dbReference type="ChEBI" id="CHEBI:57856"/>
        <dbReference type="ChEBI" id="CHEBI:57925"/>
        <dbReference type="ChEBI" id="CHEBI:59789"/>
        <dbReference type="ChEBI" id="CHEBI:183640"/>
        <dbReference type="EC" id="2.1.1.137"/>
    </reaction>
</comment>
<evidence type="ECO:0000256" key="5">
    <source>
        <dbReference type="ARBA" id="ARBA00034545"/>
    </source>
</evidence>
<evidence type="ECO:0000256" key="1">
    <source>
        <dbReference type="ARBA" id="ARBA00022679"/>
    </source>
</evidence>
<gene>
    <name evidence="10" type="ORF">GCM10023332_03530</name>
</gene>
<dbReference type="Proteomes" id="UP001501323">
    <property type="component" value="Unassembled WGS sequence"/>
</dbReference>
<evidence type="ECO:0000256" key="8">
    <source>
        <dbReference type="ARBA" id="ARBA00048428"/>
    </source>
</evidence>
<protein>
    <recommendedName>
        <fullName evidence="5">Arsenite methyltransferase</fullName>
        <ecNumber evidence="4">2.1.1.137</ecNumber>
    </recommendedName>
</protein>
<reference evidence="11" key="1">
    <citation type="journal article" date="2019" name="Int. J. Syst. Evol. Microbiol.">
        <title>The Global Catalogue of Microorganisms (GCM) 10K type strain sequencing project: providing services to taxonomists for standard genome sequencing and annotation.</title>
        <authorList>
            <consortium name="The Broad Institute Genomics Platform"/>
            <consortium name="The Broad Institute Genome Sequencing Center for Infectious Disease"/>
            <person name="Wu L."/>
            <person name="Ma J."/>
        </authorList>
    </citation>
    <scope>NUCLEOTIDE SEQUENCE [LARGE SCALE GENOMIC DNA]</scope>
    <source>
        <strain evidence="11">JCM 18392</strain>
    </source>
</reference>
<dbReference type="InterPro" id="IPR025714">
    <property type="entry name" value="Methyltranfer_dom"/>
</dbReference>
<comment type="catalytic activity">
    <reaction evidence="6">
        <text>arsenic triglutathione + [thioredoxin]-dithiol + S-adenosyl-L-methionine + 2 H2O = methylarsonous acid + [thioredoxin]-disulfide + 3 glutathione + S-adenosyl-L-homocysteine + H(+)</text>
        <dbReference type="Rhea" id="RHEA:69460"/>
        <dbReference type="Rhea" id="RHEA-COMP:10698"/>
        <dbReference type="Rhea" id="RHEA-COMP:10700"/>
        <dbReference type="ChEBI" id="CHEBI:15377"/>
        <dbReference type="ChEBI" id="CHEBI:15378"/>
        <dbReference type="ChEBI" id="CHEBI:17826"/>
        <dbReference type="ChEBI" id="CHEBI:29950"/>
        <dbReference type="ChEBI" id="CHEBI:50058"/>
        <dbReference type="ChEBI" id="CHEBI:57856"/>
        <dbReference type="ChEBI" id="CHEBI:57925"/>
        <dbReference type="ChEBI" id="CHEBI:59789"/>
        <dbReference type="ChEBI" id="CHEBI:183640"/>
        <dbReference type="EC" id="2.1.1.137"/>
    </reaction>
</comment>
<dbReference type="SUPFAM" id="SSF53335">
    <property type="entry name" value="S-adenosyl-L-methionine-dependent methyltransferases"/>
    <property type="match status" value="1"/>
</dbReference>
<evidence type="ECO:0000256" key="4">
    <source>
        <dbReference type="ARBA" id="ARBA00034521"/>
    </source>
</evidence>
<dbReference type="EMBL" id="BAABJY010000001">
    <property type="protein sequence ID" value="GAA4855232.1"/>
    <property type="molecule type" value="Genomic_DNA"/>
</dbReference>
<dbReference type="InterPro" id="IPR026669">
    <property type="entry name" value="Arsenite_MeTrfase-like"/>
</dbReference>
<dbReference type="GO" id="GO:0032259">
    <property type="term" value="P:methylation"/>
    <property type="evidence" value="ECO:0007669"/>
    <property type="project" value="UniProtKB-KW"/>
</dbReference>
<keyword evidence="11" id="KW-1185">Reference proteome</keyword>
<name>A0ABP9DW96_9GAMM</name>
<comment type="caution">
    <text evidence="10">The sequence shown here is derived from an EMBL/GenBank/DDBJ whole genome shotgun (WGS) entry which is preliminary data.</text>
</comment>
<accession>A0ABP9DW96</accession>
<dbReference type="Gene3D" id="3.40.5.100">
    <property type="match status" value="1"/>
</dbReference>
<keyword evidence="1" id="KW-0808">Transferase</keyword>
<evidence type="ECO:0000313" key="11">
    <source>
        <dbReference type="Proteomes" id="UP001501323"/>
    </source>
</evidence>
<evidence type="ECO:0000256" key="2">
    <source>
        <dbReference type="ARBA" id="ARBA00022691"/>
    </source>
</evidence>
<evidence type="ECO:0000256" key="3">
    <source>
        <dbReference type="ARBA" id="ARBA00034487"/>
    </source>
</evidence>
<dbReference type="PANTHER" id="PTHR43675">
    <property type="entry name" value="ARSENITE METHYLTRANSFERASE"/>
    <property type="match status" value="1"/>
</dbReference>
<comment type="similarity">
    <text evidence="3">Belongs to the methyltransferase superfamily. Arsenite methyltransferase family.</text>
</comment>
<keyword evidence="2" id="KW-0949">S-adenosyl-L-methionine</keyword>
<dbReference type="PANTHER" id="PTHR43675:SF8">
    <property type="entry name" value="ARSENITE METHYLTRANSFERASE"/>
    <property type="match status" value="1"/>
</dbReference>
<dbReference type="Gene3D" id="3.40.50.150">
    <property type="entry name" value="Vaccinia Virus protein VP39"/>
    <property type="match status" value="1"/>
</dbReference>
<dbReference type="InterPro" id="IPR029063">
    <property type="entry name" value="SAM-dependent_MTases_sf"/>
</dbReference>
<organism evidence="10 11">
    <name type="scientific">Luteimonas vadosa</name>
    <dbReference type="NCBI Taxonomy" id="1165507"/>
    <lineage>
        <taxon>Bacteria</taxon>
        <taxon>Pseudomonadati</taxon>
        <taxon>Pseudomonadota</taxon>
        <taxon>Gammaproteobacteria</taxon>
        <taxon>Lysobacterales</taxon>
        <taxon>Lysobacteraceae</taxon>
        <taxon>Luteimonas</taxon>
    </lineage>
</organism>
<sequence length="340" mass="36894">MRDEAIQQYYGSTLAGSGDLKTGACCSPDSIPDYLRGWLGELPREVNERFYGCGSPIPAAIAGATVLDLGCGTGRDAFLVSRLVGAEGRVIGLDMTPRQLEVARRAQAAHRDTTGLDNLDFRDGVIEDLAAAGIADASVDVVISNCVLNLSSDKSRVLAEVFRVLKPGGELFFADVYGDRRIPPELLDDPVLRGECLAGALYPEDFRRMLARLGVDDHRVVARSPVPLLDADIEARIGMIAFESLTVRAFKLELEDRCEDFGQFATYRGDIPHHPHRFVLDDHHVFERDRPMAVCGNTAAMLSQTRYAPHFEVSARRAHFGLFDCGPTPAGGEAGAAGCC</sequence>
<evidence type="ECO:0000259" key="9">
    <source>
        <dbReference type="Pfam" id="PF13847"/>
    </source>
</evidence>
<evidence type="ECO:0000313" key="10">
    <source>
        <dbReference type="EMBL" id="GAA4855232.1"/>
    </source>
</evidence>
<dbReference type="RefSeq" id="WP_345293780.1">
    <property type="nucleotide sequence ID" value="NZ_BAABJY010000001.1"/>
</dbReference>
<dbReference type="Pfam" id="PF13847">
    <property type="entry name" value="Methyltransf_31"/>
    <property type="match status" value="1"/>
</dbReference>
<dbReference type="CDD" id="cd02440">
    <property type="entry name" value="AdoMet_MTases"/>
    <property type="match status" value="1"/>
</dbReference>
<feature type="domain" description="Methyltransferase" evidence="9">
    <location>
        <begin position="63"/>
        <end position="212"/>
    </location>
</feature>
<keyword evidence="10" id="KW-0489">Methyltransferase</keyword>
<evidence type="ECO:0000256" key="6">
    <source>
        <dbReference type="ARBA" id="ARBA00047941"/>
    </source>
</evidence>
<evidence type="ECO:0000256" key="7">
    <source>
        <dbReference type="ARBA" id="ARBA00047943"/>
    </source>
</evidence>
<dbReference type="EC" id="2.1.1.137" evidence="4"/>